<proteinExistence type="predicted"/>
<dbReference type="RefSeq" id="WP_263125448.1">
    <property type="nucleotide sequence ID" value="NZ_CP106753.1"/>
</dbReference>
<dbReference type="InterPro" id="IPR016039">
    <property type="entry name" value="Thiolase-like"/>
</dbReference>
<protein>
    <submittedName>
        <fullName evidence="2">Beta-ketoacyl synthase chain length factor</fullName>
    </submittedName>
</protein>
<sequence>MYDALRFELAGWSAWSPARRDAAAWLDWAAGADMPAEDDAAPALAAMPPLLRRRAHRVGRMALETLYQCNPDPEHTPIVYCSRHGESTRQVQLLQTLHQDTAVSAQQFSMAVHHAIAGLFTIARGSRVPVSALAAGRSTIWGGLVEALMQMAEGAAAVMLVQADEPLPEVYGAFADEAEQPYAYALVLRPGNRWQLRWSAADGEDIEPAACGVLRALLTGEAFDWCGQGRRWTLEPVA</sequence>
<dbReference type="EMBL" id="CP106753">
    <property type="protein sequence ID" value="UXY16011.1"/>
    <property type="molecule type" value="Genomic_DNA"/>
</dbReference>
<evidence type="ECO:0000259" key="1">
    <source>
        <dbReference type="Pfam" id="PF13723"/>
    </source>
</evidence>
<feature type="domain" description="Beta-ketoacyl synthase-like N-terminal" evidence="1">
    <location>
        <begin position="25"/>
        <end position="201"/>
    </location>
</feature>
<dbReference type="SUPFAM" id="SSF53901">
    <property type="entry name" value="Thiolase-like"/>
    <property type="match status" value="1"/>
</dbReference>
<evidence type="ECO:0000313" key="3">
    <source>
        <dbReference type="Proteomes" id="UP001061302"/>
    </source>
</evidence>
<reference evidence="2" key="1">
    <citation type="submission" date="2022-10" db="EMBL/GenBank/DDBJ databases">
        <title>Chitiniphilus purpureus sp. nov., a novel chitin-degrading bacterium isolated from crawfish pond sediment.</title>
        <authorList>
            <person name="Li K."/>
        </authorList>
    </citation>
    <scope>NUCLEOTIDE SEQUENCE</scope>
    <source>
        <strain evidence="2">CD1</strain>
    </source>
</reference>
<gene>
    <name evidence="2" type="ORF">N8I74_03040</name>
</gene>
<dbReference type="Pfam" id="PF13723">
    <property type="entry name" value="Ketoacyl-synt_2"/>
    <property type="match status" value="1"/>
</dbReference>
<dbReference type="Proteomes" id="UP001061302">
    <property type="component" value="Chromosome"/>
</dbReference>
<keyword evidence="3" id="KW-1185">Reference proteome</keyword>
<name>A0ABY6DSF7_9NEIS</name>
<accession>A0ABY6DSF7</accession>
<organism evidence="2 3">
    <name type="scientific">Chitiniphilus purpureus</name>
    <dbReference type="NCBI Taxonomy" id="2981137"/>
    <lineage>
        <taxon>Bacteria</taxon>
        <taxon>Pseudomonadati</taxon>
        <taxon>Pseudomonadota</taxon>
        <taxon>Betaproteobacteria</taxon>
        <taxon>Neisseriales</taxon>
        <taxon>Chitinibacteraceae</taxon>
        <taxon>Chitiniphilus</taxon>
    </lineage>
</organism>
<dbReference type="InterPro" id="IPR014030">
    <property type="entry name" value="Ketoacyl_synth_N"/>
</dbReference>
<evidence type="ECO:0000313" key="2">
    <source>
        <dbReference type="EMBL" id="UXY16011.1"/>
    </source>
</evidence>